<reference evidence="7 8" key="1">
    <citation type="journal article" date="2008" name="Int. J. Syst. Evol. Microbiol.">
        <title>Description of Roseateles aquatilis sp. nov. and Roseateles terrae sp. nov., in the class Betaproteobacteria, and emended description of the genus Roseateles.</title>
        <authorList>
            <person name="Gomila M."/>
            <person name="Bowien B."/>
            <person name="Falsen E."/>
            <person name="Moore E.R."/>
            <person name="Lalucat J."/>
        </authorList>
    </citation>
    <scope>NUCLEOTIDE SEQUENCE [LARGE SCALE GENOMIC DNA]</scope>
    <source>
        <strain evidence="7 8">CCUG 48205</strain>
    </source>
</reference>
<dbReference type="GO" id="GO:0006508">
    <property type="term" value="P:proteolysis"/>
    <property type="evidence" value="ECO:0007669"/>
    <property type="project" value="UniProtKB-KW"/>
</dbReference>
<dbReference type="InterPro" id="IPR035952">
    <property type="entry name" value="Rhomboid-like_sf"/>
</dbReference>
<evidence type="ECO:0000256" key="4">
    <source>
        <dbReference type="ARBA" id="ARBA00023136"/>
    </source>
</evidence>
<feature type="transmembrane region" description="Helical" evidence="5">
    <location>
        <begin position="117"/>
        <end position="136"/>
    </location>
</feature>
<evidence type="ECO:0000256" key="5">
    <source>
        <dbReference type="SAM" id="Phobius"/>
    </source>
</evidence>
<evidence type="ECO:0000313" key="8">
    <source>
        <dbReference type="Proteomes" id="UP000197468"/>
    </source>
</evidence>
<evidence type="ECO:0000256" key="2">
    <source>
        <dbReference type="ARBA" id="ARBA00022692"/>
    </source>
</evidence>
<evidence type="ECO:0000259" key="6">
    <source>
        <dbReference type="Pfam" id="PF01694"/>
    </source>
</evidence>
<dbReference type="Proteomes" id="UP000197468">
    <property type="component" value="Unassembled WGS sequence"/>
</dbReference>
<dbReference type="AlphaFoldDB" id="A0A246JDZ6"/>
<proteinExistence type="predicted"/>
<evidence type="ECO:0000313" key="7">
    <source>
        <dbReference type="EMBL" id="OWQ90862.1"/>
    </source>
</evidence>
<evidence type="ECO:0000256" key="1">
    <source>
        <dbReference type="ARBA" id="ARBA00004141"/>
    </source>
</evidence>
<keyword evidence="7" id="KW-0645">Protease</keyword>
<keyword evidence="4 5" id="KW-0472">Membrane</keyword>
<feature type="transmembrane region" description="Helical" evidence="5">
    <location>
        <begin position="12"/>
        <end position="40"/>
    </location>
</feature>
<feature type="domain" description="Peptidase S54 rhomboid" evidence="6">
    <location>
        <begin position="45"/>
        <end position="186"/>
    </location>
</feature>
<keyword evidence="3 5" id="KW-1133">Transmembrane helix</keyword>
<name>A0A246JDZ6_9BURK</name>
<dbReference type="PANTHER" id="PTHR43066">
    <property type="entry name" value="RHOMBOID-RELATED PROTEIN"/>
    <property type="match status" value="1"/>
</dbReference>
<dbReference type="PANTHER" id="PTHR43066:SF11">
    <property type="entry name" value="PEPTIDASE S54 RHOMBOID DOMAIN-CONTAINING PROTEIN"/>
    <property type="match status" value="1"/>
</dbReference>
<sequence length="195" mass="21342">MPFIPPVTKAFMLICVGLFCLFNLLPGGLGLTGLLALWPLNSGRFEVWQPVTYAFLHGDIWHLFFNMFGLWMFGSELETVWGGKRYAQLLLASALTGAAAQLVFTLVMGSFAPTVGASGALFGLLLSYGLLFPDRVIMPLFPPIPMKAKYFVAIFGAIELFMGITGGSGIAHFAHLGGMLGAWLMINYWRGGRRR</sequence>
<dbReference type="GO" id="GO:0016020">
    <property type="term" value="C:membrane"/>
    <property type="evidence" value="ECO:0007669"/>
    <property type="project" value="UniProtKB-SubCell"/>
</dbReference>
<comment type="caution">
    <text evidence="7">The sequence shown here is derived from an EMBL/GenBank/DDBJ whole genome shotgun (WGS) entry which is preliminary data.</text>
</comment>
<comment type="subcellular location">
    <subcellularLocation>
        <location evidence="1">Membrane</location>
        <topology evidence="1">Multi-pass membrane protein</topology>
    </subcellularLocation>
</comment>
<dbReference type="OrthoDB" id="9778341at2"/>
<dbReference type="Pfam" id="PF01694">
    <property type="entry name" value="Rhomboid"/>
    <property type="match status" value="1"/>
</dbReference>
<protein>
    <submittedName>
        <fullName evidence="7">Rhomboid family intramembrane serine protease</fullName>
    </submittedName>
</protein>
<feature type="transmembrane region" description="Helical" evidence="5">
    <location>
        <begin position="60"/>
        <end position="77"/>
    </location>
</feature>
<organism evidence="7 8">
    <name type="scientific">Roseateles aquatilis</name>
    <dbReference type="NCBI Taxonomy" id="431061"/>
    <lineage>
        <taxon>Bacteria</taxon>
        <taxon>Pseudomonadati</taxon>
        <taxon>Pseudomonadota</taxon>
        <taxon>Betaproteobacteria</taxon>
        <taxon>Burkholderiales</taxon>
        <taxon>Sphaerotilaceae</taxon>
        <taxon>Roseateles</taxon>
    </lineage>
</organism>
<dbReference type="GO" id="GO:0004252">
    <property type="term" value="F:serine-type endopeptidase activity"/>
    <property type="evidence" value="ECO:0007669"/>
    <property type="project" value="InterPro"/>
</dbReference>
<keyword evidence="7" id="KW-0378">Hydrolase</keyword>
<keyword evidence="8" id="KW-1185">Reference proteome</keyword>
<gene>
    <name evidence="7" type="ORF">CDN99_11925</name>
</gene>
<dbReference type="RefSeq" id="WP_088385068.1">
    <property type="nucleotide sequence ID" value="NZ_NIOF01000004.1"/>
</dbReference>
<dbReference type="Gene3D" id="1.20.1540.10">
    <property type="entry name" value="Rhomboid-like"/>
    <property type="match status" value="1"/>
</dbReference>
<keyword evidence="2 5" id="KW-0812">Transmembrane</keyword>
<dbReference type="SUPFAM" id="SSF144091">
    <property type="entry name" value="Rhomboid-like"/>
    <property type="match status" value="1"/>
</dbReference>
<feature type="transmembrane region" description="Helical" evidence="5">
    <location>
        <begin position="89"/>
        <end position="111"/>
    </location>
</feature>
<dbReference type="InterPro" id="IPR022764">
    <property type="entry name" value="Peptidase_S54_rhomboid_dom"/>
</dbReference>
<evidence type="ECO:0000256" key="3">
    <source>
        <dbReference type="ARBA" id="ARBA00022989"/>
    </source>
</evidence>
<accession>A0A246JDZ6</accession>
<dbReference type="EMBL" id="NIOF01000004">
    <property type="protein sequence ID" value="OWQ90862.1"/>
    <property type="molecule type" value="Genomic_DNA"/>
</dbReference>
<feature type="transmembrane region" description="Helical" evidence="5">
    <location>
        <begin position="148"/>
        <end position="164"/>
    </location>
</feature>